<keyword evidence="5 7" id="KW-0408">Iron</keyword>
<dbReference type="Proteomes" id="UP000028653">
    <property type="component" value="Unassembled WGS sequence"/>
</dbReference>
<keyword evidence="2 6" id="KW-0349">Heme</keyword>
<dbReference type="RefSeq" id="WP_034496887.1">
    <property type="nucleotide sequence ID" value="NZ_JMPI01000038.1"/>
</dbReference>
<dbReference type="GO" id="GO:0005506">
    <property type="term" value="F:iron ion binding"/>
    <property type="evidence" value="ECO:0007669"/>
    <property type="project" value="InterPro"/>
</dbReference>
<feature type="domain" description="Cytochrome c" evidence="9">
    <location>
        <begin position="304"/>
        <end position="394"/>
    </location>
</feature>
<feature type="domain" description="Cytochrome c" evidence="9">
    <location>
        <begin position="40"/>
        <end position="143"/>
    </location>
</feature>
<dbReference type="PANTHER" id="PTHR35008:SF4">
    <property type="entry name" value="BLL4482 PROTEIN"/>
    <property type="match status" value="1"/>
</dbReference>
<accession>A0A085G9U4</accession>
<dbReference type="InterPro" id="IPR051459">
    <property type="entry name" value="Cytochrome_c-type_DH"/>
</dbReference>
<dbReference type="OrthoDB" id="9811281at2"/>
<dbReference type="EMBL" id="JMPI01000038">
    <property type="protein sequence ID" value="KFC80489.1"/>
    <property type="molecule type" value="Genomic_DNA"/>
</dbReference>
<feature type="binding site" description="covalent" evidence="6">
    <location>
        <position position="204"/>
    </location>
    <ligand>
        <name>heme c</name>
        <dbReference type="ChEBI" id="CHEBI:61717"/>
        <label>2</label>
    </ligand>
</feature>
<feature type="binding site" description="axial binding residue" evidence="7">
    <location>
        <position position="205"/>
    </location>
    <ligand>
        <name>heme c</name>
        <dbReference type="ChEBI" id="CHEBI:61717"/>
        <label>2</label>
    </ligand>
    <ligandPart>
        <name>Fe</name>
        <dbReference type="ChEBI" id="CHEBI:18248"/>
    </ligandPart>
</feature>
<dbReference type="GO" id="GO:0016020">
    <property type="term" value="C:membrane"/>
    <property type="evidence" value="ECO:0007669"/>
    <property type="project" value="InterPro"/>
</dbReference>
<feature type="binding site" description="covalent" evidence="6">
    <location>
        <position position="317"/>
    </location>
    <ligand>
        <name>heme c</name>
        <dbReference type="ChEBI" id="CHEBI:61717"/>
        <label>3</label>
    </ligand>
</feature>
<keyword evidence="11" id="KW-1185">Reference proteome</keyword>
<organism evidence="10 11">
    <name type="scientific">Buttiauxella agrestis ATCC 33320</name>
    <dbReference type="NCBI Taxonomy" id="1006004"/>
    <lineage>
        <taxon>Bacteria</taxon>
        <taxon>Pseudomonadati</taxon>
        <taxon>Pseudomonadota</taxon>
        <taxon>Gammaproteobacteria</taxon>
        <taxon>Enterobacterales</taxon>
        <taxon>Enterobacteriaceae</taxon>
        <taxon>Buttiauxella</taxon>
    </lineage>
</organism>
<dbReference type="PANTHER" id="PTHR35008">
    <property type="entry name" value="BLL4482 PROTEIN-RELATED"/>
    <property type="match status" value="1"/>
</dbReference>
<evidence type="ECO:0000256" key="3">
    <source>
        <dbReference type="ARBA" id="ARBA00022723"/>
    </source>
</evidence>
<feature type="binding site" description="axial binding residue" evidence="7">
    <location>
        <position position="321"/>
    </location>
    <ligand>
        <name>heme c</name>
        <dbReference type="ChEBI" id="CHEBI:61717"/>
        <label>3</label>
    </ligand>
    <ligandPart>
        <name>Fe</name>
        <dbReference type="ChEBI" id="CHEBI:18248"/>
    </ligandPart>
</feature>
<keyword evidence="3 7" id="KW-0479">Metal-binding</keyword>
<feature type="binding site" description="covalent" evidence="6">
    <location>
        <position position="320"/>
    </location>
    <ligand>
        <name>heme c</name>
        <dbReference type="ChEBI" id="CHEBI:61717"/>
        <label>3</label>
    </ligand>
</feature>
<evidence type="ECO:0000256" key="4">
    <source>
        <dbReference type="ARBA" id="ARBA00022982"/>
    </source>
</evidence>
<dbReference type="GO" id="GO:0020037">
    <property type="term" value="F:heme binding"/>
    <property type="evidence" value="ECO:0007669"/>
    <property type="project" value="InterPro"/>
</dbReference>
<feature type="binding site" description="covalent" evidence="6">
    <location>
        <position position="57"/>
    </location>
    <ligand>
        <name>heme c</name>
        <dbReference type="ChEBI" id="CHEBI:61717"/>
        <label>1</label>
    </ligand>
</feature>
<feature type="binding site" description="covalent" evidence="6">
    <location>
        <position position="54"/>
    </location>
    <ligand>
        <name>heme c</name>
        <dbReference type="ChEBI" id="CHEBI:61717"/>
        <label>1</label>
    </ligand>
</feature>
<evidence type="ECO:0000313" key="10">
    <source>
        <dbReference type="EMBL" id="KFC80489.1"/>
    </source>
</evidence>
<comment type="caution">
    <text evidence="10">The sequence shown here is derived from an EMBL/GenBank/DDBJ whole genome shotgun (WGS) entry which is preliminary data.</text>
</comment>
<feature type="transmembrane region" description="Helical" evidence="8">
    <location>
        <begin position="5"/>
        <end position="22"/>
    </location>
</feature>
<dbReference type="InterPro" id="IPR014353">
    <property type="entry name" value="Membr-bd_ADH_cyt_c"/>
</dbReference>
<dbReference type="PRINTS" id="PR00605">
    <property type="entry name" value="CYTCHROMECIC"/>
</dbReference>
<feature type="binding site" description="axial binding residue" evidence="7">
    <location>
        <position position="58"/>
    </location>
    <ligand>
        <name>heme c</name>
        <dbReference type="ChEBI" id="CHEBI:61717"/>
        <label>1</label>
    </ligand>
    <ligandPart>
        <name>Fe</name>
        <dbReference type="ChEBI" id="CHEBI:18248"/>
    </ligandPart>
</feature>
<dbReference type="InterPro" id="IPR008168">
    <property type="entry name" value="Cyt_C_IC"/>
</dbReference>
<evidence type="ECO:0000259" key="9">
    <source>
        <dbReference type="PROSITE" id="PS51007"/>
    </source>
</evidence>
<comment type="cofactor">
    <cofactor evidence="6">
        <name>heme c</name>
        <dbReference type="ChEBI" id="CHEBI:61717"/>
    </cofactor>
    <text evidence="6">Binds 3 heme c groups covalently per subunit.</text>
</comment>
<protein>
    <submittedName>
        <fullName evidence="10">Putative diheme cytochrome c553</fullName>
    </submittedName>
</protein>
<dbReference type="GO" id="GO:0009055">
    <property type="term" value="F:electron transfer activity"/>
    <property type="evidence" value="ECO:0007669"/>
    <property type="project" value="InterPro"/>
</dbReference>
<name>A0A085G9U4_9ENTR</name>
<keyword evidence="1" id="KW-0813">Transport</keyword>
<dbReference type="GO" id="GO:0016614">
    <property type="term" value="F:oxidoreductase activity, acting on CH-OH group of donors"/>
    <property type="evidence" value="ECO:0007669"/>
    <property type="project" value="InterPro"/>
</dbReference>
<evidence type="ECO:0000256" key="8">
    <source>
        <dbReference type="SAM" id="Phobius"/>
    </source>
</evidence>
<dbReference type="PROSITE" id="PS51007">
    <property type="entry name" value="CYTC"/>
    <property type="match status" value="3"/>
</dbReference>
<evidence type="ECO:0000256" key="7">
    <source>
        <dbReference type="PIRSR" id="PIRSR000018-51"/>
    </source>
</evidence>
<dbReference type="Gene3D" id="1.10.760.10">
    <property type="entry name" value="Cytochrome c-like domain"/>
    <property type="match status" value="3"/>
</dbReference>
<feature type="binding site" description="covalent" evidence="6">
    <location>
        <position position="201"/>
    </location>
    <ligand>
        <name>heme c</name>
        <dbReference type="ChEBI" id="CHEBI:61717"/>
        <label>2</label>
    </ligand>
</feature>
<dbReference type="AlphaFoldDB" id="A0A085G9U4"/>
<dbReference type="Pfam" id="PF00034">
    <property type="entry name" value="Cytochrom_C"/>
    <property type="match status" value="2"/>
</dbReference>
<dbReference type="InterPro" id="IPR009056">
    <property type="entry name" value="Cyt_c-like_dom"/>
</dbReference>
<evidence type="ECO:0000256" key="6">
    <source>
        <dbReference type="PIRSR" id="PIRSR000018-50"/>
    </source>
</evidence>
<dbReference type="PIRSF" id="PIRSF000018">
    <property type="entry name" value="Mb_ADH_cyt_c"/>
    <property type="match status" value="1"/>
</dbReference>
<evidence type="ECO:0000256" key="1">
    <source>
        <dbReference type="ARBA" id="ARBA00022448"/>
    </source>
</evidence>
<sequence length="414" mass="45097">MKKRLALIVLAIVVIIVAILYWREYRTYDGPVQKVTASKEQIERGSYLAKAADCAACHTASGGAPLAGGYPLESPYGTIYGSNLTPSADYGIGRWTKDDFYKALTEGVGPTGRHLFPAMPYTSYKNISRQDSDDIYAYLMTRPAVDVKTPDNEMTFPFNQRIALIGWNILFHDKDPLPAISTGDSADWHRGRYLADVLGHCGECHTERGLLGQMKLDKAMQGGELGRFMAPDITPKALAQRGWTPQDVKQFLTTGIAPQGSAFSEMHMVVDLSTQHLTPEDQKAMATYLMGEAPPAAVSAALGNGNEAGRMTYLDQCAGCHAREGEGKPHVAVSMLNNATLRQPDAKNLIVSVMDGLPAQNFPNGESMQSMPGFGERLNDEQIAELVNYLRVTWGGLPGDVTAEQVKALRPAQK</sequence>
<proteinExistence type="predicted"/>
<feature type="domain" description="Cytochrome c" evidence="9">
    <location>
        <begin position="186"/>
        <end position="293"/>
    </location>
</feature>
<evidence type="ECO:0000313" key="11">
    <source>
        <dbReference type="Proteomes" id="UP000028653"/>
    </source>
</evidence>
<evidence type="ECO:0000256" key="5">
    <source>
        <dbReference type="ARBA" id="ARBA00023004"/>
    </source>
</evidence>
<dbReference type="eggNOG" id="COG2010">
    <property type="taxonomic scope" value="Bacteria"/>
</dbReference>
<dbReference type="STRING" id="1006004.GBAG_2729"/>
<keyword evidence="8" id="KW-1133">Transmembrane helix</keyword>
<dbReference type="SUPFAM" id="SSF46626">
    <property type="entry name" value="Cytochrome c"/>
    <property type="match status" value="3"/>
</dbReference>
<keyword evidence="4" id="KW-0249">Electron transport</keyword>
<reference evidence="10 11" key="1">
    <citation type="submission" date="2014-05" db="EMBL/GenBank/DDBJ databases">
        <title>ATOL: Assembling a taxonomically balanced genome-scale reconstruction of the evolutionary history of the Enterobacteriaceae.</title>
        <authorList>
            <person name="Plunkett G.III."/>
            <person name="Neeno-Eckwall E.C."/>
            <person name="Glasner J.D."/>
            <person name="Perna N.T."/>
        </authorList>
    </citation>
    <scope>NUCLEOTIDE SEQUENCE [LARGE SCALE GENOMIC DNA]</scope>
    <source>
        <strain evidence="10 11">ATCC 33320</strain>
    </source>
</reference>
<keyword evidence="8" id="KW-0472">Membrane</keyword>
<dbReference type="InterPro" id="IPR036909">
    <property type="entry name" value="Cyt_c-like_dom_sf"/>
</dbReference>
<gene>
    <name evidence="10" type="ORF">GBAG_2729</name>
</gene>
<evidence type="ECO:0000256" key="2">
    <source>
        <dbReference type="ARBA" id="ARBA00022617"/>
    </source>
</evidence>
<keyword evidence="8" id="KW-0812">Transmembrane</keyword>